<evidence type="ECO:0000256" key="1">
    <source>
        <dbReference type="SAM" id="MobiDB-lite"/>
    </source>
</evidence>
<protein>
    <submittedName>
        <fullName evidence="3">Flagellar hook-length control protein FliK</fullName>
    </submittedName>
</protein>
<evidence type="ECO:0000313" key="3">
    <source>
        <dbReference type="EMBL" id="MFC5448342.1"/>
    </source>
</evidence>
<keyword evidence="3" id="KW-0966">Cell projection</keyword>
<comment type="caution">
    <text evidence="3">The sequence shown here is derived from an EMBL/GenBank/DDBJ whole genome shotgun (WGS) entry which is preliminary data.</text>
</comment>
<organism evidence="3 4">
    <name type="scientific">Paenibacillus aestuarii</name>
    <dbReference type="NCBI Taxonomy" id="516965"/>
    <lineage>
        <taxon>Bacteria</taxon>
        <taxon>Bacillati</taxon>
        <taxon>Bacillota</taxon>
        <taxon>Bacilli</taxon>
        <taxon>Bacillales</taxon>
        <taxon>Paenibacillaceae</taxon>
        <taxon>Paenibacillus</taxon>
    </lineage>
</organism>
<reference evidence="4" key="1">
    <citation type="journal article" date="2019" name="Int. J. Syst. Evol. Microbiol.">
        <title>The Global Catalogue of Microorganisms (GCM) 10K type strain sequencing project: providing services to taxonomists for standard genome sequencing and annotation.</title>
        <authorList>
            <consortium name="The Broad Institute Genomics Platform"/>
            <consortium name="The Broad Institute Genome Sequencing Center for Infectious Disease"/>
            <person name="Wu L."/>
            <person name="Ma J."/>
        </authorList>
    </citation>
    <scope>NUCLEOTIDE SEQUENCE [LARGE SCALE GENOMIC DNA]</scope>
    <source>
        <strain evidence="4">KACC 11904</strain>
    </source>
</reference>
<keyword evidence="3" id="KW-0969">Cilium</keyword>
<feature type="compositionally biased region" description="Low complexity" evidence="1">
    <location>
        <begin position="440"/>
        <end position="453"/>
    </location>
</feature>
<name>A0ABW0K6C6_9BACL</name>
<dbReference type="InterPro" id="IPR052563">
    <property type="entry name" value="FliK"/>
</dbReference>
<feature type="region of interest" description="Disordered" evidence="1">
    <location>
        <begin position="1"/>
        <end position="36"/>
    </location>
</feature>
<keyword evidence="3" id="KW-0282">Flagellum</keyword>
<dbReference type="PANTHER" id="PTHR37533">
    <property type="entry name" value="FLAGELLAR HOOK-LENGTH CONTROL PROTEIN"/>
    <property type="match status" value="1"/>
</dbReference>
<sequence>MKEIDVQMPIATPASAPTASGSNTQAAVPAGKGKATGSMTNSFTQLLNGQINAQTDTDPAETSDQAASMAGLLQMLQCLINPQQNLQLDDANAHAGETQAQPVSEMLLQAMNNNPALAGQLLKDPQMKQWFEQAEQLLVSLLNTSGQPVFTLPSGTDAQGEDALNLQAQNTLLTLATLTKQQPDNPILQYLNQNLEQSIEPVLPQLAASLKADAKSAEVNDNLRQTVEELPNAGKSEVNAGHLHTIRKHAANANLQQQIEVSANTIAQPIVKSKLEMLALKNAMNVPVLQPPGEEIQPAAQQELTTDTSTTTNPMMSLTDLQKAQLAATPLEKSAVPTMNAANFTGEMTEHVLKNMKITLAGGISEAKISLFPKNLGHIDVKLTMHDGQLVAHFAAETLAGKQMLESQLPQLRQALQSQGLQVEKLEVTQNAEMQSSMFQDGRQGQSSNQSQRQSKDRSIDFETDSGDFNEEIEKTAQTRAAVYGNSMDVIA</sequence>
<accession>A0ABW0K6C6</accession>
<proteinExistence type="predicted"/>
<keyword evidence="4" id="KW-1185">Reference proteome</keyword>
<feature type="compositionally biased region" description="Low complexity" evidence="1">
    <location>
        <begin position="11"/>
        <end position="20"/>
    </location>
</feature>
<dbReference type="InterPro" id="IPR038610">
    <property type="entry name" value="FliK-like_C_sf"/>
</dbReference>
<dbReference type="Proteomes" id="UP001596044">
    <property type="component" value="Unassembled WGS sequence"/>
</dbReference>
<dbReference type="Pfam" id="PF02120">
    <property type="entry name" value="Flg_hook"/>
    <property type="match status" value="1"/>
</dbReference>
<dbReference type="Gene3D" id="3.30.750.140">
    <property type="match status" value="1"/>
</dbReference>
<dbReference type="EMBL" id="JBHSMJ010000009">
    <property type="protein sequence ID" value="MFC5448342.1"/>
    <property type="molecule type" value="Genomic_DNA"/>
</dbReference>
<dbReference type="InterPro" id="IPR021136">
    <property type="entry name" value="Flagellar_hook_control-like_C"/>
</dbReference>
<gene>
    <name evidence="3" type="ORF">ACFPOG_08725</name>
</gene>
<evidence type="ECO:0000259" key="2">
    <source>
        <dbReference type="Pfam" id="PF02120"/>
    </source>
</evidence>
<dbReference type="RefSeq" id="WP_270878609.1">
    <property type="nucleotide sequence ID" value="NZ_JAQFVF010000020.1"/>
</dbReference>
<feature type="domain" description="Flagellar hook-length control protein-like C-terminal" evidence="2">
    <location>
        <begin position="360"/>
        <end position="435"/>
    </location>
</feature>
<evidence type="ECO:0000313" key="4">
    <source>
        <dbReference type="Proteomes" id="UP001596044"/>
    </source>
</evidence>
<feature type="region of interest" description="Disordered" evidence="1">
    <location>
        <begin position="436"/>
        <end position="469"/>
    </location>
</feature>
<dbReference type="PANTHER" id="PTHR37533:SF2">
    <property type="entry name" value="FLAGELLAR HOOK-LENGTH CONTROL PROTEIN"/>
    <property type="match status" value="1"/>
</dbReference>
<dbReference type="CDD" id="cd17470">
    <property type="entry name" value="T3SS_Flik_C"/>
    <property type="match status" value="1"/>
</dbReference>